<reference evidence="1 2" key="1">
    <citation type="submission" date="2021-06" db="EMBL/GenBank/DDBJ databases">
        <title>Complete genome of Haloferula helveola possessing various polysaccharide degrading enzymes.</title>
        <authorList>
            <person name="Takami H."/>
            <person name="Huang C."/>
            <person name="Hamasaki K."/>
        </authorList>
    </citation>
    <scope>NUCLEOTIDE SEQUENCE [LARGE SCALE GENOMIC DNA]</scope>
    <source>
        <strain evidence="1 2">CN-1</strain>
    </source>
</reference>
<dbReference type="RefSeq" id="WP_338688505.1">
    <property type="nucleotide sequence ID" value="NZ_AP024702.1"/>
</dbReference>
<sequence length="562" mass="61604">MRGWILLLAAAMPCFGQEPDLAPEDVLPEVPKATEVISEKVATLPPPKPPAITDAGVKMAITASSKEVEQSVRYGMHCLQTGWDFEAYRHFCMAVNGDSDCLMAHWGIGMSLLHGSDGLQEELDAAMTRMLALVDKGVGTELEKRYVFGLVNLLTKGTQEAANAFSAAAEEFPGDPQIVLFKSLLGRGGYDALGDPTPDELRAEKDVFEQTEKHPDASYLKYAYLAMKAEAASLEDDLPMARKLCEGDSEYAPYFHLLGHYEWRCGNHSRAAQAFGRAADLYAAWMKATGLKAVDCALWTKAESYRAVALASKGEYETALAVADGIAAIPVPLELAHMSGARMLMWEGKTLPVRILMKRGKPGDMKRAAGVLPSLDSVKGYGKKSLALWSYQVHSSAVAGRLALENGELDTAREVTTNITGIGENFVRTREIAAANGERSHWLRAFKAFEVMASELRGLTAMAGPDKDRGSAFNWYSAAADRQVRSSLMMPPSVLLPMEYRLAEYYEDRDEPNKAIESLLTGLDEYPNDWELLNRLKALFAKQGMKDEAAEVAARIEAMLKE</sequence>
<dbReference type="SUPFAM" id="SSF48452">
    <property type="entry name" value="TPR-like"/>
    <property type="match status" value="2"/>
</dbReference>
<dbReference type="Proteomes" id="UP001374893">
    <property type="component" value="Chromosome"/>
</dbReference>
<dbReference type="EMBL" id="AP024702">
    <property type="protein sequence ID" value="BCX46682.1"/>
    <property type="molecule type" value="Genomic_DNA"/>
</dbReference>
<proteinExistence type="predicted"/>
<keyword evidence="2" id="KW-1185">Reference proteome</keyword>
<accession>A0ABM7R938</accession>
<evidence type="ECO:0000313" key="2">
    <source>
        <dbReference type="Proteomes" id="UP001374893"/>
    </source>
</evidence>
<protein>
    <submittedName>
        <fullName evidence="1">TPR repeat-containing protein</fullName>
    </submittedName>
</protein>
<dbReference type="InterPro" id="IPR011990">
    <property type="entry name" value="TPR-like_helical_dom_sf"/>
</dbReference>
<organism evidence="1 2">
    <name type="scientific">Haloferula helveola</name>
    <dbReference type="NCBI Taxonomy" id="490095"/>
    <lineage>
        <taxon>Bacteria</taxon>
        <taxon>Pseudomonadati</taxon>
        <taxon>Verrucomicrobiota</taxon>
        <taxon>Verrucomicrobiia</taxon>
        <taxon>Verrucomicrobiales</taxon>
        <taxon>Verrucomicrobiaceae</taxon>
        <taxon>Haloferula</taxon>
    </lineage>
</organism>
<name>A0ABM7R938_9BACT</name>
<evidence type="ECO:0000313" key="1">
    <source>
        <dbReference type="EMBL" id="BCX46682.1"/>
    </source>
</evidence>
<dbReference type="Gene3D" id="1.25.40.10">
    <property type="entry name" value="Tetratricopeptide repeat domain"/>
    <property type="match status" value="2"/>
</dbReference>
<gene>
    <name evidence="1" type="ORF">HAHE_05900</name>
</gene>